<dbReference type="Pfam" id="PF06835">
    <property type="entry name" value="LptC"/>
    <property type="match status" value="1"/>
</dbReference>
<dbReference type="InterPro" id="IPR026265">
    <property type="entry name" value="LptC"/>
</dbReference>
<keyword evidence="3" id="KW-1185">Reference proteome</keyword>
<dbReference type="Gene3D" id="2.60.450.10">
    <property type="entry name" value="Lipopolysaccharide (LPS) transport protein A like domain"/>
    <property type="match status" value="1"/>
</dbReference>
<feature type="transmembrane region" description="Helical" evidence="1">
    <location>
        <begin position="12"/>
        <end position="33"/>
    </location>
</feature>
<organism evidence="2 3">
    <name type="scientific">Thalassococcus halodurans</name>
    <dbReference type="NCBI Taxonomy" id="373675"/>
    <lineage>
        <taxon>Bacteria</taxon>
        <taxon>Pseudomonadati</taxon>
        <taxon>Pseudomonadota</taxon>
        <taxon>Alphaproteobacteria</taxon>
        <taxon>Rhodobacterales</taxon>
        <taxon>Roseobacteraceae</taxon>
        <taxon>Thalassococcus</taxon>
    </lineage>
</organism>
<dbReference type="OrthoDB" id="7871110at2"/>
<protein>
    <submittedName>
        <fullName evidence="2">Lipopolysaccharide export system protein LptC</fullName>
    </submittedName>
</protein>
<name>A0A1H5YTI9_9RHOB</name>
<dbReference type="Proteomes" id="UP000236752">
    <property type="component" value="Unassembled WGS sequence"/>
</dbReference>
<keyword evidence="1" id="KW-1133">Transmembrane helix</keyword>
<sequence>MARAEGTYSRVVAWMKILLPLVALGLLSTIFLFSKKSDPTEDLPVRTRAILEEKESEQASNATYSATMDDGALLTLRAATTRPDPDATDGLVASDFAAQMDMTDGSRINLSSPDAALDNEASTATLRGGVRIISSTGYTIETDTLKAATNRISAESEGTVTATAPEGTLTAGRMVITDQAESGGDDVQLLFTDGVKMIYEPQSD</sequence>
<keyword evidence="1" id="KW-0812">Transmembrane</keyword>
<dbReference type="AlphaFoldDB" id="A0A1H5YTI9"/>
<dbReference type="EMBL" id="FNUZ01000003">
    <property type="protein sequence ID" value="SEG27523.1"/>
    <property type="molecule type" value="Genomic_DNA"/>
</dbReference>
<dbReference type="GO" id="GO:0015221">
    <property type="term" value="F:lipopolysaccharide transmembrane transporter activity"/>
    <property type="evidence" value="ECO:0007669"/>
    <property type="project" value="InterPro"/>
</dbReference>
<accession>A0A1H5YTI9</accession>
<dbReference type="NCBIfam" id="TIGR04409">
    <property type="entry name" value="LptC_YrbK"/>
    <property type="match status" value="1"/>
</dbReference>
<dbReference type="GO" id="GO:0005886">
    <property type="term" value="C:plasma membrane"/>
    <property type="evidence" value="ECO:0007669"/>
    <property type="project" value="InterPro"/>
</dbReference>
<proteinExistence type="predicted"/>
<gene>
    <name evidence="2" type="ORF">SAMN04488045_2257</name>
</gene>
<dbReference type="InterPro" id="IPR010664">
    <property type="entry name" value="LipoPS_assembly_LptC-rel"/>
</dbReference>
<keyword evidence="1" id="KW-0472">Membrane</keyword>
<reference evidence="2 3" key="1">
    <citation type="submission" date="2016-10" db="EMBL/GenBank/DDBJ databases">
        <authorList>
            <person name="de Groot N.N."/>
        </authorList>
    </citation>
    <scope>NUCLEOTIDE SEQUENCE [LARGE SCALE GENOMIC DNA]</scope>
    <source>
        <strain evidence="2 3">DSM 26915</strain>
    </source>
</reference>
<evidence type="ECO:0000256" key="1">
    <source>
        <dbReference type="SAM" id="Phobius"/>
    </source>
</evidence>
<evidence type="ECO:0000313" key="3">
    <source>
        <dbReference type="Proteomes" id="UP000236752"/>
    </source>
</evidence>
<dbReference type="RefSeq" id="WP_103910587.1">
    <property type="nucleotide sequence ID" value="NZ_FNUZ01000003.1"/>
</dbReference>
<evidence type="ECO:0000313" key="2">
    <source>
        <dbReference type="EMBL" id="SEG27523.1"/>
    </source>
</evidence>